<reference evidence="2 3" key="1">
    <citation type="submission" date="2015-12" db="EMBL/GenBank/DDBJ databases">
        <title>Draft genome sequence of Moniliophthora roreri, the causal agent of frosty pod rot of cacao.</title>
        <authorList>
            <person name="Aime M.C."/>
            <person name="Diaz-Valderrama J.R."/>
            <person name="Kijpornyongpan T."/>
            <person name="Phillips-Mora W."/>
        </authorList>
    </citation>
    <scope>NUCLEOTIDE SEQUENCE [LARGE SCALE GENOMIC DNA]</scope>
    <source>
        <strain evidence="2 3">MCA 2952</strain>
    </source>
</reference>
<proteinExistence type="predicted"/>
<gene>
    <name evidence="2" type="ORF">WG66_2480</name>
</gene>
<evidence type="ECO:0000313" key="3">
    <source>
        <dbReference type="Proteomes" id="UP000054988"/>
    </source>
</evidence>
<feature type="transmembrane region" description="Helical" evidence="1">
    <location>
        <begin position="95"/>
        <end position="116"/>
    </location>
</feature>
<feature type="transmembrane region" description="Helical" evidence="1">
    <location>
        <begin position="137"/>
        <end position="165"/>
    </location>
</feature>
<keyword evidence="1" id="KW-0472">Membrane</keyword>
<evidence type="ECO:0000256" key="1">
    <source>
        <dbReference type="SAM" id="Phobius"/>
    </source>
</evidence>
<name>A0A0W0G8R0_MONRR</name>
<dbReference type="AlphaFoldDB" id="A0A0W0G8R0"/>
<dbReference type="Proteomes" id="UP000054988">
    <property type="component" value="Unassembled WGS sequence"/>
</dbReference>
<comment type="caution">
    <text evidence="2">The sequence shown here is derived from an EMBL/GenBank/DDBJ whole genome shotgun (WGS) entry which is preliminary data.</text>
</comment>
<feature type="transmembrane region" description="Helical" evidence="1">
    <location>
        <begin position="20"/>
        <end position="44"/>
    </location>
</feature>
<sequence>MLSQIVSLAREADEQPRLSLLYAYNVLQIVGFCLTAMILLTAWLSSKVRRSTAWYLFMTGSPYNALLTIGILIQFHFALSAGIRQQRPPVWVDTAIITVPIVVWVVHFSCVIAVGLEDKSRVVRASNLMHRNLSYGTPATVSGILVGVTAIAMLIMEVSVAIIIFKNLAAFQRIRNVPGNHIVSTSMIVRISLFSLLPLLTLGFSRQSLTTHHGGAEARVSIATFPTAATLIFGTQRDMVRSWMFWRKDQPSTRGIDPMNETGAGNC</sequence>
<dbReference type="EMBL" id="LATX01000822">
    <property type="protein sequence ID" value="KTB44943.1"/>
    <property type="molecule type" value="Genomic_DNA"/>
</dbReference>
<keyword evidence="1" id="KW-1133">Transmembrane helix</keyword>
<protein>
    <submittedName>
        <fullName evidence="2">Uncharacterized protein</fullName>
    </submittedName>
</protein>
<evidence type="ECO:0000313" key="2">
    <source>
        <dbReference type="EMBL" id="KTB44943.1"/>
    </source>
</evidence>
<keyword evidence="1" id="KW-0812">Transmembrane</keyword>
<organism evidence="2 3">
    <name type="scientific">Moniliophthora roreri</name>
    <name type="common">Frosty pod rot fungus</name>
    <name type="synonym">Monilia roreri</name>
    <dbReference type="NCBI Taxonomy" id="221103"/>
    <lineage>
        <taxon>Eukaryota</taxon>
        <taxon>Fungi</taxon>
        <taxon>Dikarya</taxon>
        <taxon>Basidiomycota</taxon>
        <taxon>Agaricomycotina</taxon>
        <taxon>Agaricomycetes</taxon>
        <taxon>Agaricomycetidae</taxon>
        <taxon>Agaricales</taxon>
        <taxon>Marasmiineae</taxon>
        <taxon>Marasmiaceae</taxon>
        <taxon>Moniliophthora</taxon>
    </lineage>
</organism>
<accession>A0A0W0G8R0</accession>
<feature type="transmembrane region" description="Helical" evidence="1">
    <location>
        <begin position="185"/>
        <end position="204"/>
    </location>
</feature>